<evidence type="ECO:0000256" key="1">
    <source>
        <dbReference type="ARBA" id="ARBA00004370"/>
    </source>
</evidence>
<dbReference type="PANTHER" id="PTHR21266:SF32">
    <property type="entry name" value="CHOLESTEROL 7-DESATURASE NVD"/>
    <property type="match status" value="1"/>
</dbReference>
<keyword evidence="5 11" id="KW-1133">Transmembrane helix</keyword>
<evidence type="ECO:0000256" key="5">
    <source>
        <dbReference type="ARBA" id="ARBA00022989"/>
    </source>
</evidence>
<comment type="subcellular location">
    <subcellularLocation>
        <location evidence="1">Membrane</location>
    </subcellularLocation>
</comment>
<evidence type="ECO:0000313" key="14">
    <source>
        <dbReference type="Proteomes" id="UP000759131"/>
    </source>
</evidence>
<keyword evidence="6" id="KW-0560">Oxidoreductase</keyword>
<dbReference type="InterPro" id="IPR050584">
    <property type="entry name" value="Cholesterol_7-desaturase"/>
</dbReference>
<dbReference type="InterPro" id="IPR027417">
    <property type="entry name" value="P-loop_NTPase"/>
</dbReference>
<evidence type="ECO:0000256" key="3">
    <source>
        <dbReference type="ARBA" id="ARBA00022714"/>
    </source>
</evidence>
<feature type="region of interest" description="Disordered" evidence="10">
    <location>
        <begin position="1"/>
        <end position="20"/>
    </location>
</feature>
<keyword evidence="14" id="KW-1185">Reference proteome</keyword>
<keyword evidence="7" id="KW-0408">Iron</keyword>
<keyword evidence="9 11" id="KW-0472">Membrane</keyword>
<dbReference type="GO" id="GO:0005737">
    <property type="term" value="C:cytoplasm"/>
    <property type="evidence" value="ECO:0007669"/>
    <property type="project" value="TreeGrafter"/>
</dbReference>
<evidence type="ECO:0000256" key="7">
    <source>
        <dbReference type="ARBA" id="ARBA00023004"/>
    </source>
</evidence>
<feature type="transmembrane region" description="Helical" evidence="11">
    <location>
        <begin position="191"/>
        <end position="211"/>
    </location>
</feature>
<dbReference type="SUPFAM" id="SSF50022">
    <property type="entry name" value="ISP domain"/>
    <property type="match status" value="1"/>
</dbReference>
<sequence length="424" mass="46050">MLINDETEIGEKGNNLSGGQKQRVSLARLEPLAKICSVVVNHNGSGSINVTTIEIQKMSATEVNIAYIGQPIRGLSKDKAVITQTYPAATRETRPLETELNTSQALNPIEYLILLFAAINVSLLHSLYVIPCSDVFCKDFSEGLFSALFTGLTASTGTAIVFVILCVLCRHVVKKRLYKANGKGCFLCVRYLYLLLVLAIGLGCGGFAAYMASGSRKFAKQNASQSLAHEIFRLISVGIAVDVFFFFWIPILSIIAYLMDFFKDGEEFKAPPPPTPAMEATVRTDEELDSNSQNYYTSLMKNQKVKSISQYAGVSPGVTAGTNAHPKTDTKVKKKASTESTGSAIQLCGQQRVLFRGPSGVVHCLSAYCPHLGANLGVGGHVVTESGDDCIQCPFHGWRFGGDGQCKRIPNLKSIITFCFVIFK</sequence>
<feature type="transmembrane region" description="Helical" evidence="11">
    <location>
        <begin position="111"/>
        <end position="131"/>
    </location>
</feature>
<dbReference type="GO" id="GO:0051537">
    <property type="term" value="F:2 iron, 2 sulfur cluster binding"/>
    <property type="evidence" value="ECO:0007669"/>
    <property type="project" value="UniProtKB-KW"/>
</dbReference>
<dbReference type="OrthoDB" id="10560633at2759"/>
<dbReference type="PANTHER" id="PTHR21266">
    <property type="entry name" value="IRON-SULFUR DOMAIN CONTAINING PROTEIN"/>
    <property type="match status" value="1"/>
</dbReference>
<feature type="transmembrane region" description="Helical" evidence="11">
    <location>
        <begin position="231"/>
        <end position="259"/>
    </location>
</feature>
<accession>A0A7R9KPS1</accession>
<feature type="domain" description="Rieske" evidence="12">
    <location>
        <begin position="331"/>
        <end position="424"/>
    </location>
</feature>
<dbReference type="Gene3D" id="3.40.50.300">
    <property type="entry name" value="P-loop containing nucleotide triphosphate hydrolases"/>
    <property type="match status" value="1"/>
</dbReference>
<dbReference type="InterPro" id="IPR017941">
    <property type="entry name" value="Rieske_2Fe-2S"/>
</dbReference>
<evidence type="ECO:0000256" key="4">
    <source>
        <dbReference type="ARBA" id="ARBA00022723"/>
    </source>
</evidence>
<dbReference type="GO" id="GO:0016491">
    <property type="term" value="F:oxidoreductase activity"/>
    <property type="evidence" value="ECO:0007669"/>
    <property type="project" value="UniProtKB-KW"/>
</dbReference>
<evidence type="ECO:0000256" key="11">
    <source>
        <dbReference type="SAM" id="Phobius"/>
    </source>
</evidence>
<protein>
    <recommendedName>
        <fullName evidence="12">Rieske domain-containing protein</fullName>
    </recommendedName>
</protein>
<evidence type="ECO:0000259" key="12">
    <source>
        <dbReference type="PROSITE" id="PS51296"/>
    </source>
</evidence>
<dbReference type="GO" id="GO:0046872">
    <property type="term" value="F:metal ion binding"/>
    <property type="evidence" value="ECO:0007669"/>
    <property type="project" value="UniProtKB-KW"/>
</dbReference>
<keyword evidence="8" id="KW-0411">Iron-sulfur</keyword>
<evidence type="ECO:0000256" key="2">
    <source>
        <dbReference type="ARBA" id="ARBA00022692"/>
    </source>
</evidence>
<dbReference type="Pfam" id="PF00355">
    <property type="entry name" value="Rieske"/>
    <property type="match status" value="1"/>
</dbReference>
<proteinExistence type="predicted"/>
<dbReference type="Proteomes" id="UP000759131">
    <property type="component" value="Unassembled WGS sequence"/>
</dbReference>
<dbReference type="EMBL" id="CAJPIZ010003488">
    <property type="protein sequence ID" value="CAG2106418.1"/>
    <property type="molecule type" value="Genomic_DNA"/>
</dbReference>
<gene>
    <name evidence="13" type="ORF">OSB1V03_LOCUS6421</name>
</gene>
<dbReference type="EMBL" id="OC858063">
    <property type="protein sequence ID" value="CAD7625988.1"/>
    <property type="molecule type" value="Genomic_DNA"/>
</dbReference>
<dbReference type="PROSITE" id="PS51296">
    <property type="entry name" value="RIESKE"/>
    <property type="match status" value="1"/>
</dbReference>
<dbReference type="GO" id="GO:0016020">
    <property type="term" value="C:membrane"/>
    <property type="evidence" value="ECO:0007669"/>
    <property type="project" value="UniProtKB-SubCell"/>
</dbReference>
<evidence type="ECO:0000313" key="13">
    <source>
        <dbReference type="EMBL" id="CAD7625988.1"/>
    </source>
</evidence>
<evidence type="ECO:0000256" key="8">
    <source>
        <dbReference type="ARBA" id="ARBA00023014"/>
    </source>
</evidence>
<dbReference type="InterPro" id="IPR036922">
    <property type="entry name" value="Rieske_2Fe-2S_sf"/>
</dbReference>
<dbReference type="AlphaFoldDB" id="A0A7R9KPS1"/>
<keyword evidence="2 11" id="KW-0812">Transmembrane</keyword>
<dbReference type="Gene3D" id="2.102.10.10">
    <property type="entry name" value="Rieske [2Fe-2S] iron-sulphur domain"/>
    <property type="match status" value="1"/>
</dbReference>
<evidence type="ECO:0000256" key="10">
    <source>
        <dbReference type="SAM" id="MobiDB-lite"/>
    </source>
</evidence>
<evidence type="ECO:0000256" key="6">
    <source>
        <dbReference type="ARBA" id="ARBA00023002"/>
    </source>
</evidence>
<dbReference type="SUPFAM" id="SSF52540">
    <property type="entry name" value="P-loop containing nucleoside triphosphate hydrolases"/>
    <property type="match status" value="1"/>
</dbReference>
<name>A0A7R9KPS1_9ACAR</name>
<feature type="transmembrane region" description="Helical" evidence="11">
    <location>
        <begin position="143"/>
        <end position="170"/>
    </location>
</feature>
<organism evidence="13">
    <name type="scientific">Medioppia subpectinata</name>
    <dbReference type="NCBI Taxonomy" id="1979941"/>
    <lineage>
        <taxon>Eukaryota</taxon>
        <taxon>Metazoa</taxon>
        <taxon>Ecdysozoa</taxon>
        <taxon>Arthropoda</taxon>
        <taxon>Chelicerata</taxon>
        <taxon>Arachnida</taxon>
        <taxon>Acari</taxon>
        <taxon>Acariformes</taxon>
        <taxon>Sarcoptiformes</taxon>
        <taxon>Oribatida</taxon>
        <taxon>Brachypylina</taxon>
        <taxon>Oppioidea</taxon>
        <taxon>Oppiidae</taxon>
        <taxon>Medioppia</taxon>
    </lineage>
</organism>
<keyword evidence="3" id="KW-0001">2Fe-2S</keyword>
<reference evidence="13" key="1">
    <citation type="submission" date="2020-11" db="EMBL/GenBank/DDBJ databases">
        <authorList>
            <person name="Tran Van P."/>
        </authorList>
    </citation>
    <scope>NUCLEOTIDE SEQUENCE</scope>
</reference>
<evidence type="ECO:0000256" key="9">
    <source>
        <dbReference type="ARBA" id="ARBA00023136"/>
    </source>
</evidence>
<keyword evidence="4" id="KW-0479">Metal-binding</keyword>